<dbReference type="eggNOG" id="COG1070">
    <property type="taxonomic scope" value="Bacteria"/>
</dbReference>
<proteinExistence type="inferred from homology"/>
<organism evidence="6">
    <name type="scientific">Vecturithrix granuli</name>
    <dbReference type="NCBI Taxonomy" id="1499967"/>
    <lineage>
        <taxon>Bacteria</taxon>
        <taxon>Candidatus Moduliflexota</taxon>
        <taxon>Candidatus Vecturitrichia</taxon>
        <taxon>Candidatus Vecturitrichales</taxon>
        <taxon>Candidatus Vecturitrichaceae</taxon>
        <taxon>Candidatus Vecturithrix</taxon>
    </lineage>
</organism>
<feature type="domain" description="Carbohydrate kinase FGGY C-terminal" evidence="5">
    <location>
        <begin position="259"/>
        <end position="404"/>
    </location>
</feature>
<sequence>MADTYIFTVDVGTSSLKAAIMDRDLTIIEHVQEQYSYTVVENMGIEIDPEEIWNAFVKAARQFSSYADRIGVIAFCTFCPAMTPMNSEGQALRNSIIHLDRRSYSQARRALKQVGENTFLAITGNLPYPGGVSLTSLLWIQEKEPEIFQSAYKFGHLNTFLMKRLVDRWLIDPTNASMTGIYETVKYGDWNQELTHTFHIPQEKLPEVVNCDQLVGGLMKTAAETLRFKAGTPVIMGGGDTACATYGAGSVNEGEILDIAGSSEILTVTTKTPYPSKKYNLRTHVLRDRWVIFTITVGGIALEWFRTQFCREMEKKTFYEDYLPEVLKKTGSSEVFHPHLSGNRFSMVQQKGVFSGLTLKTTREDLIRAVAEGVMQPMVVTLKECQKHLSLHSSVFLTGGGANETLKQYKERTVFSGYTFTVRKECSLVGVAKLALKTLDH</sequence>
<evidence type="ECO:0000256" key="2">
    <source>
        <dbReference type="ARBA" id="ARBA00022679"/>
    </source>
</evidence>
<dbReference type="InterPro" id="IPR000577">
    <property type="entry name" value="Carb_kinase_FGGY"/>
</dbReference>
<dbReference type="InterPro" id="IPR018485">
    <property type="entry name" value="FGGY_C"/>
</dbReference>
<dbReference type="CDD" id="cd00366">
    <property type="entry name" value="ASKHA_NBD_FGGY"/>
    <property type="match status" value="1"/>
</dbReference>
<dbReference type="GO" id="GO:0005975">
    <property type="term" value="P:carbohydrate metabolic process"/>
    <property type="evidence" value="ECO:0007669"/>
    <property type="project" value="InterPro"/>
</dbReference>
<dbReference type="Gene3D" id="3.30.420.40">
    <property type="match status" value="2"/>
</dbReference>
<evidence type="ECO:0000256" key="1">
    <source>
        <dbReference type="ARBA" id="ARBA00009156"/>
    </source>
</evidence>
<feature type="domain" description="Carbohydrate kinase FGGY N-terminal" evidence="4">
    <location>
        <begin position="5"/>
        <end position="247"/>
    </location>
</feature>
<name>A0A081BZ51_VECG1</name>
<evidence type="ECO:0000259" key="5">
    <source>
        <dbReference type="Pfam" id="PF02782"/>
    </source>
</evidence>
<evidence type="ECO:0000256" key="3">
    <source>
        <dbReference type="ARBA" id="ARBA00022777"/>
    </source>
</evidence>
<dbReference type="Pfam" id="PF00370">
    <property type="entry name" value="FGGY_N"/>
    <property type="match status" value="1"/>
</dbReference>
<dbReference type="EMBL" id="DF820466">
    <property type="protein sequence ID" value="GAK57606.1"/>
    <property type="molecule type" value="Genomic_DNA"/>
</dbReference>
<dbReference type="AlphaFoldDB" id="A0A081BZ51"/>
<keyword evidence="2" id="KW-0808">Transferase</keyword>
<reference evidence="6" key="1">
    <citation type="journal article" date="2015" name="PeerJ">
        <title>First genomic representation of candidate bacterial phylum KSB3 points to enhanced environmental sensing as a trigger of wastewater bulking.</title>
        <authorList>
            <person name="Sekiguchi Y."/>
            <person name="Ohashi A."/>
            <person name="Parks D.H."/>
            <person name="Yamauchi T."/>
            <person name="Tyson G.W."/>
            <person name="Hugenholtz P."/>
        </authorList>
    </citation>
    <scope>NUCLEOTIDE SEQUENCE [LARGE SCALE GENOMIC DNA]</scope>
</reference>
<dbReference type="InterPro" id="IPR043129">
    <property type="entry name" value="ATPase_NBD"/>
</dbReference>
<protein>
    <submittedName>
        <fullName evidence="6">Pentulose/hexulose kinase</fullName>
    </submittedName>
</protein>
<evidence type="ECO:0000313" key="7">
    <source>
        <dbReference type="Proteomes" id="UP000030661"/>
    </source>
</evidence>
<dbReference type="InterPro" id="IPR018484">
    <property type="entry name" value="FGGY_N"/>
</dbReference>
<dbReference type="STRING" id="1499967.U27_04573"/>
<keyword evidence="7" id="KW-1185">Reference proteome</keyword>
<dbReference type="GO" id="GO:0016301">
    <property type="term" value="F:kinase activity"/>
    <property type="evidence" value="ECO:0007669"/>
    <property type="project" value="UniProtKB-KW"/>
</dbReference>
<gene>
    <name evidence="6" type="ORF">U27_04573</name>
</gene>
<evidence type="ECO:0000259" key="4">
    <source>
        <dbReference type="Pfam" id="PF00370"/>
    </source>
</evidence>
<dbReference type="PIRSF" id="PIRSF000538">
    <property type="entry name" value="GlpK"/>
    <property type="match status" value="1"/>
</dbReference>
<keyword evidence="3 6" id="KW-0418">Kinase</keyword>
<dbReference type="HOGENOM" id="CLU_009281_3_2_0"/>
<dbReference type="Pfam" id="PF02782">
    <property type="entry name" value="FGGY_C"/>
    <property type="match status" value="1"/>
</dbReference>
<dbReference type="SUPFAM" id="SSF53067">
    <property type="entry name" value="Actin-like ATPase domain"/>
    <property type="match status" value="2"/>
</dbReference>
<dbReference type="Proteomes" id="UP000030661">
    <property type="component" value="Unassembled WGS sequence"/>
</dbReference>
<accession>A0A081BZ51</accession>
<dbReference type="InterPro" id="IPR050406">
    <property type="entry name" value="FGGY_Carb_Kinase"/>
</dbReference>
<evidence type="ECO:0000313" key="6">
    <source>
        <dbReference type="EMBL" id="GAK57606.1"/>
    </source>
</evidence>
<dbReference type="PANTHER" id="PTHR43095">
    <property type="entry name" value="SUGAR KINASE"/>
    <property type="match status" value="1"/>
</dbReference>
<comment type="similarity">
    <text evidence="1">Belongs to the FGGY kinase family.</text>
</comment>